<evidence type="ECO:0000256" key="6">
    <source>
        <dbReference type="ARBA" id="ARBA00022989"/>
    </source>
</evidence>
<reference evidence="14" key="1">
    <citation type="submission" date="2014-12" db="EMBL/GenBank/DDBJ databases">
        <title>Genome sequence of Clostridium beijerinckii strain 59B.</title>
        <authorList>
            <person name="Little G.T."/>
            <person name="Minton N.P."/>
        </authorList>
    </citation>
    <scope>NUCLEOTIDE SEQUENCE [LARGE SCALE GENOMIC DNA]</scope>
    <source>
        <strain evidence="14">59B</strain>
    </source>
</reference>
<dbReference type="AlphaFoldDB" id="A0A0B5QK28"/>
<dbReference type="CDD" id="cd16015">
    <property type="entry name" value="LTA_synthase"/>
    <property type="match status" value="1"/>
</dbReference>
<keyword evidence="7 11" id="KW-0472">Membrane</keyword>
<dbReference type="GO" id="GO:0005886">
    <property type="term" value="C:plasma membrane"/>
    <property type="evidence" value="ECO:0007669"/>
    <property type="project" value="UniProtKB-SubCell"/>
</dbReference>
<organism evidence="13 14">
    <name type="scientific">Clostridium beijerinckii</name>
    <name type="common">Clostridium MP</name>
    <dbReference type="NCBI Taxonomy" id="1520"/>
    <lineage>
        <taxon>Bacteria</taxon>
        <taxon>Bacillati</taxon>
        <taxon>Bacillota</taxon>
        <taxon>Clostridia</taxon>
        <taxon>Eubacteriales</taxon>
        <taxon>Clostridiaceae</taxon>
        <taxon>Clostridium</taxon>
    </lineage>
</organism>
<dbReference type="InterPro" id="IPR000917">
    <property type="entry name" value="Sulfatase_N"/>
</dbReference>
<comment type="pathway">
    <text evidence="2">Cell wall biogenesis; lipoteichoic acid biosynthesis.</text>
</comment>
<evidence type="ECO:0000256" key="10">
    <source>
        <dbReference type="PIRSR" id="PIRSR005091-3"/>
    </source>
</evidence>
<evidence type="ECO:0000256" key="9">
    <source>
        <dbReference type="PIRSR" id="PIRSR005091-2"/>
    </source>
</evidence>
<evidence type="ECO:0000256" key="1">
    <source>
        <dbReference type="ARBA" id="ARBA00004651"/>
    </source>
</evidence>
<feature type="transmembrane region" description="Helical" evidence="11">
    <location>
        <begin position="175"/>
        <end position="195"/>
    </location>
</feature>
<dbReference type="Pfam" id="PF00884">
    <property type="entry name" value="Sulfatase"/>
    <property type="match status" value="1"/>
</dbReference>
<feature type="transmembrane region" description="Helical" evidence="11">
    <location>
        <begin position="139"/>
        <end position="163"/>
    </location>
</feature>
<evidence type="ECO:0000256" key="5">
    <source>
        <dbReference type="ARBA" id="ARBA00022692"/>
    </source>
</evidence>
<evidence type="ECO:0000256" key="11">
    <source>
        <dbReference type="SAM" id="Phobius"/>
    </source>
</evidence>
<evidence type="ECO:0000256" key="7">
    <source>
        <dbReference type="ARBA" id="ARBA00023136"/>
    </source>
</evidence>
<dbReference type="Gene3D" id="3.40.720.10">
    <property type="entry name" value="Alkaline Phosphatase, subunit A"/>
    <property type="match status" value="1"/>
</dbReference>
<feature type="transmembrane region" description="Helical" evidence="11">
    <location>
        <begin position="94"/>
        <end position="114"/>
    </location>
</feature>
<keyword evidence="4" id="KW-1003">Cell membrane</keyword>
<protein>
    <submittedName>
        <fullName evidence="13">Sulfatase</fullName>
    </submittedName>
</protein>
<dbReference type="OrthoDB" id="5901192at2"/>
<evidence type="ECO:0000256" key="3">
    <source>
        <dbReference type="ARBA" id="ARBA00009983"/>
    </source>
</evidence>
<dbReference type="KEGG" id="cbei:LF65_00429"/>
<feature type="transmembrane region" description="Helical" evidence="11">
    <location>
        <begin position="28"/>
        <end position="49"/>
    </location>
</feature>
<evidence type="ECO:0000259" key="12">
    <source>
        <dbReference type="Pfam" id="PF00884"/>
    </source>
</evidence>
<dbReference type="STRING" id="1520.LF65_00429"/>
<dbReference type="RefSeq" id="WP_041893754.1">
    <property type="nucleotide sequence ID" value="NZ_CP010086.2"/>
</dbReference>
<feature type="binding site" evidence="10">
    <location>
        <position position="500"/>
    </location>
    <ligand>
        <name>Mn(2+)</name>
        <dbReference type="ChEBI" id="CHEBI:29035"/>
    </ligand>
</feature>
<dbReference type="EMBL" id="CP010086">
    <property type="protein sequence ID" value="AJG97073.1"/>
    <property type="molecule type" value="Genomic_DNA"/>
</dbReference>
<feature type="active site" evidence="8">
    <location>
        <position position="326"/>
    </location>
</feature>
<evidence type="ECO:0000256" key="4">
    <source>
        <dbReference type="ARBA" id="ARBA00022475"/>
    </source>
</evidence>
<sequence length="627" mass="71632">MSSSNSYVVNFFKNSLENNIKKDKVIRLIFFLIALVSIVLKGIIFQGFVTSKDPYTFSFSTGYESASSFLNYYVAFTLIFLSFSLLFKGKGRIIYTLVIDFSLTLLILIDVWYFRGFLTVPSALILTQTANLDNMSGSILSMTSNLDFIFAFDFIILGIYAYITRKSFTQVHKQAFKTFFCTFVLPILFIIYVPISITVFNNTDVHNAYLFSNYDKSNTAKYFSPIGYHIMDCYTVYKDSKPYKLTDQDKADINELFEIKKENLPDNEYLGMAKGKNLIYIQVESLENFVIGKTVNGKEITPNLNKLIQKSLYFPNTFEQVNEGTSSDADLMVNTSMLPLRQGSTFFRYPNTNYNSLPNLLEGEGYATSAIHPDKGSFWNYKNGLLGIGFDKFTDYYSFNVDEQIGLGISDKRYFEQVVPMLKELKQPFYAETVTLTSHGPFDLPEKYRELGLDPELNESKLGGYFESLHYTDKQIGYFIDQLDKEGLLKNSIIAIMGDHTGIHKYYDDSIGQLSHKEDWYLNTGNPTVPFIIYNPSTNEGKTFDKMYNGEIDVMPTLLYLLGVDKDKYENTILGRNLLNTNKSFAVITNGTLKGGENLTDKEKDIYKKSLDLSDKMIRANYAHNSN</sequence>
<dbReference type="InterPro" id="IPR017850">
    <property type="entry name" value="Alkaline_phosphatase_core_sf"/>
</dbReference>
<keyword evidence="6 11" id="KW-1133">Transmembrane helix</keyword>
<keyword evidence="9" id="KW-0464">Manganese</keyword>
<dbReference type="InterPro" id="IPR050448">
    <property type="entry name" value="OpgB/LTA_synthase_biosynth"/>
</dbReference>
<dbReference type="Proteomes" id="UP000031866">
    <property type="component" value="Chromosome"/>
</dbReference>
<feature type="binding site" evidence="10">
    <location>
        <position position="284"/>
    </location>
    <ligand>
        <name>Mn(2+)</name>
        <dbReference type="ChEBI" id="CHEBI:29035"/>
    </ligand>
</feature>
<name>A0A0B5QK28_CLOBE</name>
<evidence type="ECO:0000256" key="2">
    <source>
        <dbReference type="ARBA" id="ARBA00004936"/>
    </source>
</evidence>
<evidence type="ECO:0000313" key="14">
    <source>
        <dbReference type="Proteomes" id="UP000031866"/>
    </source>
</evidence>
<dbReference type="SUPFAM" id="SSF53649">
    <property type="entry name" value="Alkaline phosphatase-like"/>
    <property type="match status" value="1"/>
</dbReference>
<evidence type="ECO:0000256" key="8">
    <source>
        <dbReference type="PIRSR" id="PIRSR005091-1"/>
    </source>
</evidence>
<proteinExistence type="inferred from homology"/>
<dbReference type="PIRSF" id="PIRSF005091">
    <property type="entry name" value="Mmb_sulf_HI1246"/>
    <property type="match status" value="1"/>
</dbReference>
<feature type="transmembrane region" description="Helical" evidence="11">
    <location>
        <begin position="69"/>
        <end position="87"/>
    </location>
</feature>
<keyword evidence="9" id="KW-0479">Metal-binding</keyword>
<accession>A0A0B5QK28</accession>
<dbReference type="PANTHER" id="PTHR47371">
    <property type="entry name" value="LIPOTEICHOIC ACID SYNTHASE"/>
    <property type="match status" value="1"/>
</dbReference>
<dbReference type="GO" id="GO:0046872">
    <property type="term" value="F:metal ion binding"/>
    <property type="evidence" value="ECO:0007669"/>
    <property type="project" value="UniProtKB-KW"/>
</dbReference>
<feature type="binding site" evidence="9">
    <location>
        <position position="439"/>
    </location>
    <ligand>
        <name>substrate</name>
    </ligand>
</feature>
<dbReference type="Gene3D" id="3.30.1120.170">
    <property type="match status" value="1"/>
</dbReference>
<dbReference type="InterPro" id="IPR012160">
    <property type="entry name" value="LtaS-like"/>
</dbReference>
<keyword evidence="5 11" id="KW-0812">Transmembrane</keyword>
<dbReference type="PANTHER" id="PTHR47371:SF3">
    <property type="entry name" value="PHOSPHOGLYCEROL TRANSFERASE I"/>
    <property type="match status" value="1"/>
</dbReference>
<comment type="similarity">
    <text evidence="3">Belongs to the LTA synthase family.</text>
</comment>
<gene>
    <name evidence="13" type="ORF">LF65_00429</name>
</gene>
<comment type="subcellular location">
    <subcellularLocation>
        <location evidence="1">Cell membrane</location>
        <topology evidence="1">Multi-pass membrane protein</topology>
    </subcellularLocation>
</comment>
<evidence type="ECO:0000313" key="13">
    <source>
        <dbReference type="EMBL" id="AJG97073.1"/>
    </source>
</evidence>
<feature type="binding site" evidence="10">
    <location>
        <position position="499"/>
    </location>
    <ligand>
        <name>Mn(2+)</name>
        <dbReference type="ChEBI" id="CHEBI:29035"/>
    </ligand>
</feature>
<feature type="domain" description="Sulfatase N-terminal" evidence="12">
    <location>
        <begin position="276"/>
        <end position="564"/>
    </location>
</feature>